<dbReference type="InterPro" id="IPR036397">
    <property type="entry name" value="RNaseH_sf"/>
</dbReference>
<dbReference type="EMBL" id="LN732614">
    <property type="protein sequence ID" value="CEP15733.1"/>
    <property type="molecule type" value="Genomic_DNA"/>
</dbReference>
<dbReference type="AlphaFoldDB" id="A0A0B7NLB4"/>
<evidence type="ECO:0000313" key="4">
    <source>
        <dbReference type="Proteomes" id="UP000054107"/>
    </source>
</evidence>
<protein>
    <recommendedName>
        <fullName evidence="2">Tc1-like transposase DDE domain-containing protein</fullName>
    </recommendedName>
</protein>
<feature type="region of interest" description="Disordered" evidence="1">
    <location>
        <begin position="111"/>
        <end position="132"/>
    </location>
</feature>
<evidence type="ECO:0000259" key="2">
    <source>
        <dbReference type="Pfam" id="PF13358"/>
    </source>
</evidence>
<feature type="domain" description="Tc1-like transposase DDE" evidence="2">
    <location>
        <begin position="476"/>
        <end position="547"/>
    </location>
</feature>
<dbReference type="InterPro" id="IPR038717">
    <property type="entry name" value="Tc1-like_DDE_dom"/>
</dbReference>
<organism evidence="3 4">
    <name type="scientific">Parasitella parasitica</name>
    <dbReference type="NCBI Taxonomy" id="35722"/>
    <lineage>
        <taxon>Eukaryota</taxon>
        <taxon>Fungi</taxon>
        <taxon>Fungi incertae sedis</taxon>
        <taxon>Mucoromycota</taxon>
        <taxon>Mucoromycotina</taxon>
        <taxon>Mucoromycetes</taxon>
        <taxon>Mucorales</taxon>
        <taxon>Mucorineae</taxon>
        <taxon>Mucoraceae</taxon>
        <taxon>Parasitella</taxon>
    </lineage>
</organism>
<gene>
    <name evidence="3" type="primary">PARPA_09973.1 scaffold 39144</name>
</gene>
<accession>A0A0B7NLB4</accession>
<reference evidence="3 4" key="1">
    <citation type="submission" date="2014-09" db="EMBL/GenBank/DDBJ databases">
        <authorList>
            <person name="Ellenberger Sabrina"/>
        </authorList>
    </citation>
    <scope>NUCLEOTIDE SEQUENCE [LARGE SCALE GENOMIC DNA]</scope>
    <source>
        <strain evidence="3 4">CBS 412.66</strain>
    </source>
</reference>
<dbReference type="OrthoDB" id="2416077at2759"/>
<evidence type="ECO:0000256" key="1">
    <source>
        <dbReference type="SAM" id="MobiDB-lite"/>
    </source>
</evidence>
<dbReference type="STRING" id="35722.A0A0B7NLB4"/>
<name>A0A0B7NLB4_9FUNG</name>
<dbReference type="Gene3D" id="3.30.420.10">
    <property type="entry name" value="Ribonuclease H-like superfamily/Ribonuclease H"/>
    <property type="match status" value="3"/>
</dbReference>
<dbReference type="GO" id="GO:0003676">
    <property type="term" value="F:nucleic acid binding"/>
    <property type="evidence" value="ECO:0007669"/>
    <property type="project" value="InterPro"/>
</dbReference>
<proteinExistence type="predicted"/>
<evidence type="ECO:0000313" key="3">
    <source>
        <dbReference type="EMBL" id="CEP15733.1"/>
    </source>
</evidence>
<dbReference type="Proteomes" id="UP000054107">
    <property type="component" value="Unassembled WGS sequence"/>
</dbReference>
<feature type="compositionally biased region" description="Basic residues" evidence="1">
    <location>
        <begin position="111"/>
        <end position="122"/>
    </location>
</feature>
<keyword evidence="4" id="KW-1185">Reference proteome</keyword>
<sequence>MKLLWEGKASETQEIKSSTLSALYKNFLNKAWVTLKKLEKITAPRESDERNCVFVDEAGFNLHLRRNFGRSLKGKPARVIVPANRCVSVTIVSAICEHGIIDLSPERPQAKTKRIAGSKKRKSGADNSQGEVKTVATRKEHFLFFLSGVFDQLDRNKMKGRYIVMDNAPIHKSLEIMKLRNLFRGYGIILLWGNTISANCKRAGQKMKMGLRVIANTLTKQDSQADTGSGEFSKKVEKSKILQGQIKRLGESPFPKIEAKTIFMPFVIIIGLEAVILHIENCFKRAASCERSYIFHHSFECVIVVEFTEWQIGYSQLSRAGVICKTMGLSPSTVHDVLLRAGKTGDGIPCKRSGGAKALKKRDERALVRQVCAEPLKPMKYHLGAWCEGHTKISIDTFRKYSKDNGFESYKAAHKPSLSIKHMENRLKWYSGKTGWGYDKWKYVVWSDESKFNIVGNDGGARVLQKEGARYDKMIEKKGTTFILQEDGAPGHAGKIARNWKKDQPEILGFVLWPAQSPDLNPIEHLWAILEKRIEGRRHAIESKDELEACLRDEWSKLDVLV</sequence>
<dbReference type="Pfam" id="PF13358">
    <property type="entry name" value="DDE_3"/>
    <property type="match status" value="1"/>
</dbReference>